<dbReference type="InterPro" id="IPR010730">
    <property type="entry name" value="HET"/>
</dbReference>
<feature type="region of interest" description="Disordered" evidence="1">
    <location>
        <begin position="538"/>
        <end position="564"/>
    </location>
</feature>
<accession>A0AAE0HZV2</accession>
<sequence>MDKYALAYETQRGHGKTQVGAFLRGWDQPANMELVRLWRDDCLGDHAACEAGRFTVNPTPLPTRLIDVTDLDHPLLHETSNLTTGPYVALSYCWGQGKKFLTLKTNHQAFRSSIPATELPMTFKDALYTTNRLGYKYIWIDAICIIQDDSDDLAKELEHMHDIYRHADLTICAQGAPNTHAGLFHTRSPLSLNPIRVQLTLTVTDQGDSEAAFTTTRDVTLSGTCNGKDYLKPRGWILQEEVLTSRALVFGSQMSWKCTERELYETKPFHPSQGPFVPSTYAWGGTIFPIGGPVDKMRRCLFNLPGNVYENNAERQLGKFAAWCLMVEEYSDKELSFASDNLRALSALSAMFAEVYDASYLAGLWKEDIVMGLCWYVALNDRRTVSDTVLRQKAPSWTWASVGKVRIRFPCYSLSARHVPNHNYKAKRAEVVEAFCTSLDPLNTPAAPAATSSTAANWSLRLRAPMIKAVLRRDGTYTQWRHARSYGPTRGTGPNAFYESVERVAGVNSRFPALLLHPDNDDKIIGEAALDWDYNDAPSSSVPGGNPATALVTRSENRPPNDRQDTEVLCLPLYVWEFHPDLFTICLILIPHGAGSSSSSYARIGLGFLPRDKDHLTGSWSGHPTVECEIV</sequence>
<evidence type="ECO:0000256" key="1">
    <source>
        <dbReference type="SAM" id="MobiDB-lite"/>
    </source>
</evidence>
<feature type="domain" description="Heterokaryon incompatibility" evidence="2">
    <location>
        <begin position="87"/>
        <end position="240"/>
    </location>
</feature>
<organism evidence="3 4">
    <name type="scientific">Apodospora peruviana</name>
    <dbReference type="NCBI Taxonomy" id="516989"/>
    <lineage>
        <taxon>Eukaryota</taxon>
        <taxon>Fungi</taxon>
        <taxon>Dikarya</taxon>
        <taxon>Ascomycota</taxon>
        <taxon>Pezizomycotina</taxon>
        <taxon>Sordariomycetes</taxon>
        <taxon>Sordariomycetidae</taxon>
        <taxon>Sordariales</taxon>
        <taxon>Lasiosphaeriaceae</taxon>
        <taxon>Apodospora</taxon>
    </lineage>
</organism>
<dbReference type="EMBL" id="JAUEDM010000005">
    <property type="protein sequence ID" value="KAK3315968.1"/>
    <property type="molecule type" value="Genomic_DNA"/>
</dbReference>
<name>A0AAE0HZV2_9PEZI</name>
<evidence type="ECO:0000313" key="3">
    <source>
        <dbReference type="EMBL" id="KAK3315968.1"/>
    </source>
</evidence>
<keyword evidence="4" id="KW-1185">Reference proteome</keyword>
<dbReference type="PANTHER" id="PTHR33112:SF16">
    <property type="entry name" value="HETEROKARYON INCOMPATIBILITY DOMAIN-CONTAINING PROTEIN"/>
    <property type="match status" value="1"/>
</dbReference>
<dbReference type="Proteomes" id="UP001283341">
    <property type="component" value="Unassembled WGS sequence"/>
</dbReference>
<dbReference type="AlphaFoldDB" id="A0AAE0HZV2"/>
<reference evidence="3" key="2">
    <citation type="submission" date="2023-06" db="EMBL/GenBank/DDBJ databases">
        <authorList>
            <consortium name="Lawrence Berkeley National Laboratory"/>
            <person name="Haridas S."/>
            <person name="Hensen N."/>
            <person name="Bonometti L."/>
            <person name="Westerberg I."/>
            <person name="Brannstrom I.O."/>
            <person name="Guillou S."/>
            <person name="Cros-Aarteil S."/>
            <person name="Calhoun S."/>
            <person name="Kuo A."/>
            <person name="Mondo S."/>
            <person name="Pangilinan J."/>
            <person name="Riley R."/>
            <person name="Labutti K."/>
            <person name="Andreopoulos B."/>
            <person name="Lipzen A."/>
            <person name="Chen C."/>
            <person name="Yanf M."/>
            <person name="Daum C."/>
            <person name="Ng V."/>
            <person name="Clum A."/>
            <person name="Steindorff A."/>
            <person name="Ohm R."/>
            <person name="Martin F."/>
            <person name="Silar P."/>
            <person name="Natvig D."/>
            <person name="Lalanne C."/>
            <person name="Gautier V."/>
            <person name="Ament-Velasquez S.L."/>
            <person name="Kruys A."/>
            <person name="Hutchinson M.I."/>
            <person name="Powell A.J."/>
            <person name="Barry K."/>
            <person name="Miller A.N."/>
            <person name="Grigoriev I.V."/>
            <person name="Debuchy R."/>
            <person name="Gladieux P."/>
            <person name="Thoren M.H."/>
            <person name="Johannesson H."/>
        </authorList>
    </citation>
    <scope>NUCLEOTIDE SEQUENCE</scope>
    <source>
        <strain evidence="3">CBS 118394</strain>
    </source>
</reference>
<proteinExistence type="predicted"/>
<protein>
    <submittedName>
        <fullName evidence="3">Heterokaryon incompatibility protein-domain-containing protein</fullName>
    </submittedName>
</protein>
<feature type="compositionally biased region" description="Basic and acidic residues" evidence="1">
    <location>
        <begin position="555"/>
        <end position="564"/>
    </location>
</feature>
<comment type="caution">
    <text evidence="3">The sequence shown here is derived from an EMBL/GenBank/DDBJ whole genome shotgun (WGS) entry which is preliminary data.</text>
</comment>
<evidence type="ECO:0000313" key="4">
    <source>
        <dbReference type="Proteomes" id="UP001283341"/>
    </source>
</evidence>
<dbReference type="PANTHER" id="PTHR33112">
    <property type="entry name" value="DOMAIN PROTEIN, PUTATIVE-RELATED"/>
    <property type="match status" value="1"/>
</dbReference>
<dbReference type="Pfam" id="PF06985">
    <property type="entry name" value="HET"/>
    <property type="match status" value="1"/>
</dbReference>
<evidence type="ECO:0000259" key="2">
    <source>
        <dbReference type="Pfam" id="PF06985"/>
    </source>
</evidence>
<reference evidence="3" key="1">
    <citation type="journal article" date="2023" name="Mol. Phylogenet. Evol.">
        <title>Genome-scale phylogeny and comparative genomics of the fungal order Sordariales.</title>
        <authorList>
            <person name="Hensen N."/>
            <person name="Bonometti L."/>
            <person name="Westerberg I."/>
            <person name="Brannstrom I.O."/>
            <person name="Guillou S."/>
            <person name="Cros-Aarteil S."/>
            <person name="Calhoun S."/>
            <person name="Haridas S."/>
            <person name="Kuo A."/>
            <person name="Mondo S."/>
            <person name="Pangilinan J."/>
            <person name="Riley R."/>
            <person name="LaButti K."/>
            <person name="Andreopoulos B."/>
            <person name="Lipzen A."/>
            <person name="Chen C."/>
            <person name="Yan M."/>
            <person name="Daum C."/>
            <person name="Ng V."/>
            <person name="Clum A."/>
            <person name="Steindorff A."/>
            <person name="Ohm R.A."/>
            <person name="Martin F."/>
            <person name="Silar P."/>
            <person name="Natvig D.O."/>
            <person name="Lalanne C."/>
            <person name="Gautier V."/>
            <person name="Ament-Velasquez S.L."/>
            <person name="Kruys A."/>
            <person name="Hutchinson M.I."/>
            <person name="Powell A.J."/>
            <person name="Barry K."/>
            <person name="Miller A.N."/>
            <person name="Grigoriev I.V."/>
            <person name="Debuchy R."/>
            <person name="Gladieux P."/>
            <person name="Hiltunen Thoren M."/>
            <person name="Johannesson H."/>
        </authorList>
    </citation>
    <scope>NUCLEOTIDE SEQUENCE</scope>
    <source>
        <strain evidence="3">CBS 118394</strain>
    </source>
</reference>
<gene>
    <name evidence="3" type="ORF">B0H66DRAFT_274251</name>
</gene>